<evidence type="ECO:0000313" key="2">
    <source>
        <dbReference type="Proteomes" id="UP000287166"/>
    </source>
</evidence>
<dbReference type="EMBL" id="BFAD01000006">
    <property type="protein sequence ID" value="GBE84085.1"/>
    <property type="molecule type" value="Genomic_DNA"/>
</dbReference>
<dbReference type="OrthoDB" id="5419315at2759"/>
<name>A0A401GPC9_9APHY</name>
<gene>
    <name evidence="1" type="ORF">SCP_0600630</name>
</gene>
<keyword evidence="2" id="KW-1185">Reference proteome</keyword>
<dbReference type="Proteomes" id="UP000287166">
    <property type="component" value="Unassembled WGS sequence"/>
</dbReference>
<comment type="caution">
    <text evidence="1">The sequence shown here is derived from an EMBL/GenBank/DDBJ whole genome shotgun (WGS) entry which is preliminary data.</text>
</comment>
<dbReference type="STRING" id="139825.A0A401GPC9"/>
<proteinExistence type="predicted"/>
<protein>
    <submittedName>
        <fullName evidence="1">Uncharacterized protein</fullName>
    </submittedName>
</protein>
<sequence length="51" mass="5684">MGTPTGCPDEAVLATAEISALAHWKAAEQRSGSFSMRELVRRRDLIEQQLR</sequence>
<accession>A0A401GPC9</accession>
<reference evidence="1 2" key="1">
    <citation type="journal article" date="2018" name="Sci. Rep.">
        <title>Genome sequence of the cauliflower mushroom Sparassis crispa (Hanabiratake) and its association with beneficial usage.</title>
        <authorList>
            <person name="Kiyama R."/>
            <person name="Furutani Y."/>
            <person name="Kawaguchi K."/>
            <person name="Nakanishi T."/>
        </authorList>
    </citation>
    <scope>NUCLEOTIDE SEQUENCE [LARGE SCALE GENOMIC DNA]</scope>
</reference>
<dbReference type="RefSeq" id="XP_027614998.1">
    <property type="nucleotide sequence ID" value="XM_027759197.1"/>
</dbReference>
<dbReference type="GeneID" id="38781002"/>
<dbReference type="InParanoid" id="A0A401GPC9"/>
<dbReference type="AlphaFoldDB" id="A0A401GPC9"/>
<evidence type="ECO:0000313" key="1">
    <source>
        <dbReference type="EMBL" id="GBE84085.1"/>
    </source>
</evidence>
<organism evidence="1 2">
    <name type="scientific">Sparassis crispa</name>
    <dbReference type="NCBI Taxonomy" id="139825"/>
    <lineage>
        <taxon>Eukaryota</taxon>
        <taxon>Fungi</taxon>
        <taxon>Dikarya</taxon>
        <taxon>Basidiomycota</taxon>
        <taxon>Agaricomycotina</taxon>
        <taxon>Agaricomycetes</taxon>
        <taxon>Polyporales</taxon>
        <taxon>Sparassidaceae</taxon>
        <taxon>Sparassis</taxon>
    </lineage>
</organism>